<feature type="chain" id="PRO_5046749299" description="Lipoprotein" evidence="1">
    <location>
        <begin position="19"/>
        <end position="169"/>
    </location>
</feature>
<keyword evidence="1" id="KW-0732">Signal</keyword>
<reference evidence="2 3" key="1">
    <citation type="submission" date="2024-05" db="EMBL/GenBank/DDBJ databases">
        <authorList>
            <person name="Park S."/>
        </authorList>
    </citation>
    <scope>NUCLEOTIDE SEQUENCE [LARGE SCALE GENOMIC DNA]</scope>
    <source>
        <strain evidence="2 3">DGU5</strain>
    </source>
</reference>
<evidence type="ECO:0000313" key="3">
    <source>
        <dbReference type="Proteomes" id="UP001484535"/>
    </source>
</evidence>
<evidence type="ECO:0000256" key="1">
    <source>
        <dbReference type="SAM" id="SignalP"/>
    </source>
</evidence>
<feature type="signal peptide" evidence="1">
    <location>
        <begin position="1"/>
        <end position="18"/>
    </location>
</feature>
<accession>A0ABV0CUH3</accession>
<gene>
    <name evidence="2" type="ORF">ABDJ38_01185</name>
</gene>
<dbReference type="EMBL" id="JBDLBR010000001">
    <property type="protein sequence ID" value="MEN7535786.1"/>
    <property type="molecule type" value="Genomic_DNA"/>
</dbReference>
<dbReference type="RefSeq" id="WP_346783247.1">
    <property type="nucleotide sequence ID" value="NZ_JBDLBR010000001.1"/>
</dbReference>
<proteinExistence type="predicted"/>
<evidence type="ECO:0008006" key="4">
    <source>
        <dbReference type="Google" id="ProtNLM"/>
    </source>
</evidence>
<evidence type="ECO:0000313" key="2">
    <source>
        <dbReference type="EMBL" id="MEN7535786.1"/>
    </source>
</evidence>
<dbReference type="PROSITE" id="PS51257">
    <property type="entry name" value="PROKAR_LIPOPROTEIN"/>
    <property type="match status" value="1"/>
</dbReference>
<organism evidence="2 3">
    <name type="scientific">Aurantiacibacter flavus</name>
    <dbReference type="NCBI Taxonomy" id="3145232"/>
    <lineage>
        <taxon>Bacteria</taxon>
        <taxon>Pseudomonadati</taxon>
        <taxon>Pseudomonadota</taxon>
        <taxon>Alphaproteobacteria</taxon>
        <taxon>Sphingomonadales</taxon>
        <taxon>Erythrobacteraceae</taxon>
        <taxon>Aurantiacibacter</taxon>
    </lineage>
</organism>
<protein>
    <recommendedName>
        <fullName evidence="4">Lipoprotein</fullName>
    </recommendedName>
</protein>
<comment type="caution">
    <text evidence="2">The sequence shown here is derived from an EMBL/GenBank/DDBJ whole genome shotgun (WGS) entry which is preliminary data.</text>
</comment>
<sequence length="169" mass="17302">MIARIAMLFVAAAPLALAACATPAGEYPSLAQREIERVGMVMTPPQTTPAPPPNPTEPVLSQARELVESVRTAHAAFLASESAVRSRVAAARGATAGSDAWALAEVALAGLSTQRSRAMVALADLDRLFIAASTSGESTETIGEARSEAADMVAAEDAVLSELSAQLAS</sequence>
<dbReference type="Proteomes" id="UP001484535">
    <property type="component" value="Unassembled WGS sequence"/>
</dbReference>
<keyword evidence="3" id="KW-1185">Reference proteome</keyword>
<name>A0ABV0CUH3_9SPHN</name>